<comment type="caution">
    <text evidence="2">The sequence shown here is derived from an EMBL/GenBank/DDBJ whole genome shotgun (WGS) entry which is preliminary data.</text>
</comment>
<dbReference type="EMBL" id="MU069476">
    <property type="protein sequence ID" value="KAF5841802.1"/>
    <property type="molecule type" value="Genomic_DNA"/>
</dbReference>
<evidence type="ECO:0000313" key="3">
    <source>
        <dbReference type="Proteomes" id="UP000815325"/>
    </source>
</evidence>
<feature type="domain" description="Brix" evidence="1">
    <location>
        <begin position="83"/>
        <end position="312"/>
    </location>
</feature>
<dbReference type="Proteomes" id="UP000815325">
    <property type="component" value="Unassembled WGS sequence"/>
</dbReference>
<evidence type="ECO:0000313" key="2">
    <source>
        <dbReference type="EMBL" id="KAF5841802.1"/>
    </source>
</evidence>
<dbReference type="PROSITE" id="PS50833">
    <property type="entry name" value="BRIX"/>
    <property type="match status" value="1"/>
</dbReference>
<gene>
    <name evidence="2" type="ORF">DUNSADRAFT_11118</name>
</gene>
<accession>A0ABQ7H4M2</accession>
<sequence length="341" mass="39070">MLRRNQRLRKEYLYRKSLEGKERAAYERKRVVRKALEEGKPIPNEVRGEERKLRHEVELEDDNTAVPRTHIDDEYAFAGEADPKVLITTSRDPSSRLTQFAKEMKLVIPNAQRINRGGMVLSELVETCRSHDFTDIVVLHEHRGEPDASTQKKSRSKNSVSVLQLHELRKSLWASQLASIGKEGPVPMTVLLHDCTCRWHGGTISEAYPHLIFDAFTSKINGVGTISEAYPHLIFDAFTSKLGERCANILKHIFPVPKDDTKRVITFANRSDFISFRHHTYLMPKGAKSVELTECGPRFELKLFQIKLGTMDQQHVENEWVLRSYTRAAKKQRLADPKADG</sequence>
<reference evidence="2" key="1">
    <citation type="submission" date="2017-08" db="EMBL/GenBank/DDBJ databases">
        <authorList>
            <person name="Polle J.E."/>
            <person name="Barry K."/>
            <person name="Cushman J."/>
            <person name="Schmutz J."/>
            <person name="Tran D."/>
            <person name="Hathwaick L.T."/>
            <person name="Yim W.C."/>
            <person name="Jenkins J."/>
            <person name="Mckie-Krisberg Z.M."/>
            <person name="Prochnik S."/>
            <person name="Lindquist E."/>
            <person name="Dockter R.B."/>
            <person name="Adam C."/>
            <person name="Molina H."/>
            <person name="Bunkerborg J."/>
            <person name="Jin E."/>
            <person name="Buchheim M."/>
            <person name="Magnuson J."/>
        </authorList>
    </citation>
    <scope>NUCLEOTIDE SEQUENCE</scope>
    <source>
        <strain evidence="2">CCAP 19/18</strain>
    </source>
</reference>
<keyword evidence="3" id="KW-1185">Reference proteome</keyword>
<proteinExistence type="predicted"/>
<evidence type="ECO:0000259" key="1">
    <source>
        <dbReference type="PROSITE" id="PS50833"/>
    </source>
</evidence>
<name>A0ABQ7H4M2_DUNSA</name>
<dbReference type="SMART" id="SM00879">
    <property type="entry name" value="Brix"/>
    <property type="match status" value="1"/>
</dbReference>
<dbReference type="PANTHER" id="PTHR22734">
    <property type="entry name" value="U3 SMALL NUCLEOLAR RIBONUCLEOPROTEIN PROTEIN IMP4"/>
    <property type="match status" value="1"/>
</dbReference>
<protein>
    <submittedName>
        <fullName evidence="2">Brix-domain-containing protein</fullName>
    </submittedName>
</protein>
<dbReference type="SUPFAM" id="SSF52954">
    <property type="entry name" value="Class II aaRS ABD-related"/>
    <property type="match status" value="1"/>
</dbReference>
<dbReference type="InterPro" id="IPR044281">
    <property type="entry name" value="IMP4/RPF1"/>
</dbReference>
<dbReference type="Gene3D" id="3.40.50.10480">
    <property type="entry name" value="Probable brix-domain ribosomal biogenesis protein"/>
    <property type="match status" value="2"/>
</dbReference>
<dbReference type="InterPro" id="IPR007109">
    <property type="entry name" value="Brix"/>
</dbReference>
<dbReference type="Pfam" id="PF04427">
    <property type="entry name" value="Brix"/>
    <property type="match status" value="1"/>
</dbReference>
<organism evidence="2 3">
    <name type="scientific">Dunaliella salina</name>
    <name type="common">Green alga</name>
    <name type="synonym">Protococcus salinus</name>
    <dbReference type="NCBI Taxonomy" id="3046"/>
    <lineage>
        <taxon>Eukaryota</taxon>
        <taxon>Viridiplantae</taxon>
        <taxon>Chlorophyta</taxon>
        <taxon>core chlorophytes</taxon>
        <taxon>Chlorophyceae</taxon>
        <taxon>CS clade</taxon>
        <taxon>Chlamydomonadales</taxon>
        <taxon>Dunaliellaceae</taxon>
        <taxon>Dunaliella</taxon>
    </lineage>
</organism>
<dbReference type="PANTHER" id="PTHR22734:SF2">
    <property type="entry name" value="U3 SMALL NUCLEOLAR RIBONUCLEOPROTEIN PROTEIN IMP4"/>
    <property type="match status" value="1"/>
</dbReference>